<evidence type="ECO:0000313" key="2">
    <source>
        <dbReference type="Proteomes" id="UP000233551"/>
    </source>
</evidence>
<accession>A0A2I0IEK3</accession>
<organism evidence="1 2">
    <name type="scientific">Punica granatum</name>
    <name type="common">Pomegranate</name>
    <dbReference type="NCBI Taxonomy" id="22663"/>
    <lineage>
        <taxon>Eukaryota</taxon>
        <taxon>Viridiplantae</taxon>
        <taxon>Streptophyta</taxon>
        <taxon>Embryophyta</taxon>
        <taxon>Tracheophyta</taxon>
        <taxon>Spermatophyta</taxon>
        <taxon>Magnoliopsida</taxon>
        <taxon>eudicotyledons</taxon>
        <taxon>Gunneridae</taxon>
        <taxon>Pentapetalae</taxon>
        <taxon>rosids</taxon>
        <taxon>malvids</taxon>
        <taxon>Myrtales</taxon>
        <taxon>Lythraceae</taxon>
        <taxon>Punica</taxon>
    </lineage>
</organism>
<protein>
    <submittedName>
        <fullName evidence="1">Uncharacterized protein</fullName>
    </submittedName>
</protein>
<evidence type="ECO:0000313" key="1">
    <source>
        <dbReference type="EMBL" id="PKI41776.1"/>
    </source>
</evidence>
<reference evidence="1 2" key="1">
    <citation type="submission" date="2017-11" db="EMBL/GenBank/DDBJ databases">
        <title>De-novo sequencing of pomegranate (Punica granatum L.) genome.</title>
        <authorList>
            <person name="Akparov Z."/>
            <person name="Amiraslanov A."/>
            <person name="Hajiyeva S."/>
            <person name="Abbasov M."/>
            <person name="Kaur K."/>
            <person name="Hamwieh A."/>
            <person name="Solovyev V."/>
            <person name="Salamov A."/>
            <person name="Braich B."/>
            <person name="Kosarev P."/>
            <person name="Mahmoud A."/>
            <person name="Hajiyev E."/>
            <person name="Babayeva S."/>
            <person name="Izzatullayeva V."/>
            <person name="Mammadov A."/>
            <person name="Mammadov A."/>
            <person name="Sharifova S."/>
            <person name="Ojaghi J."/>
            <person name="Eynullazada K."/>
            <person name="Bayramov B."/>
            <person name="Abdulazimova A."/>
            <person name="Shahmuradov I."/>
        </authorList>
    </citation>
    <scope>NUCLEOTIDE SEQUENCE [LARGE SCALE GENOMIC DNA]</scope>
    <source>
        <strain evidence="2">cv. AG2017</strain>
        <tissue evidence="1">Leaf</tissue>
    </source>
</reference>
<proteinExistence type="predicted"/>
<keyword evidence="2" id="KW-1185">Reference proteome</keyword>
<sequence length="243" mass="27461">MESMRPALVLRLRRRAHWKFLNPPKLDALANPFHTDVASSHGVFYFHLARKRRYIGYDSRGVERRVREYDGGSSVHSYCLPLMFLWLPQVLQTSLQEYLTNLRVDAACAEEIVRALLSSVSNAVDGNVREFYAFVDLEIVTVVDVVPGVRIIGELAAHYRSLVASEAVIKRLNEKTFVAEEATDIGTCSICLEDLSSSSEQIRRLVKMPLGFANMGTSWSTWFTKAYLRGLQMKFLNGLLAAL</sequence>
<name>A0A2I0IEK3_PUNGR</name>
<dbReference type="EMBL" id="PGOL01003300">
    <property type="protein sequence ID" value="PKI41776.1"/>
    <property type="molecule type" value="Genomic_DNA"/>
</dbReference>
<dbReference type="AlphaFoldDB" id="A0A2I0IEK3"/>
<dbReference type="Proteomes" id="UP000233551">
    <property type="component" value="Unassembled WGS sequence"/>
</dbReference>
<gene>
    <name evidence="1" type="ORF">CRG98_037839</name>
</gene>
<comment type="caution">
    <text evidence="1">The sequence shown here is derived from an EMBL/GenBank/DDBJ whole genome shotgun (WGS) entry which is preliminary data.</text>
</comment>